<dbReference type="PATRIC" id="fig|1265738.3.peg.1486"/>
<accession>M5S5V3</accession>
<dbReference type="EMBL" id="ANOG01000227">
    <property type="protein sequence ID" value="EMI21579.1"/>
    <property type="molecule type" value="Genomic_DNA"/>
</dbReference>
<sequence>MIFETGECCGSKAARDFRDAKIRLTDRPLASPAFRTHDKTRSMIQAVFASVV</sequence>
<dbReference type="Proteomes" id="UP000011991">
    <property type="component" value="Unassembled WGS sequence"/>
</dbReference>
<evidence type="ECO:0000313" key="1">
    <source>
        <dbReference type="EMBL" id="EMI21579.1"/>
    </source>
</evidence>
<protein>
    <submittedName>
        <fullName evidence="1">Uncharacterized protein</fullName>
    </submittedName>
</protein>
<comment type="caution">
    <text evidence="1">The sequence shown here is derived from an EMBL/GenBank/DDBJ whole genome shotgun (WGS) entry which is preliminary data.</text>
</comment>
<gene>
    <name evidence="1" type="ORF">RMSM_01497</name>
</gene>
<keyword evidence="2" id="KW-1185">Reference proteome</keyword>
<proteinExistence type="predicted"/>
<evidence type="ECO:0000313" key="2">
    <source>
        <dbReference type="Proteomes" id="UP000011991"/>
    </source>
</evidence>
<name>M5S5V3_9BACT</name>
<organism evidence="1 2">
    <name type="scientific">Rhodopirellula maiorica SM1</name>
    <dbReference type="NCBI Taxonomy" id="1265738"/>
    <lineage>
        <taxon>Bacteria</taxon>
        <taxon>Pseudomonadati</taxon>
        <taxon>Planctomycetota</taxon>
        <taxon>Planctomycetia</taxon>
        <taxon>Pirellulales</taxon>
        <taxon>Pirellulaceae</taxon>
        <taxon>Novipirellula</taxon>
    </lineage>
</organism>
<dbReference type="AlphaFoldDB" id="M5S5V3"/>
<reference evidence="1 2" key="1">
    <citation type="journal article" date="2013" name="Mar. Genomics">
        <title>Expression of sulfatases in Rhodopirellula baltica and the diversity of sulfatases in the genus Rhodopirellula.</title>
        <authorList>
            <person name="Wegner C.E."/>
            <person name="Richter-Heitmann T."/>
            <person name="Klindworth A."/>
            <person name="Klockow C."/>
            <person name="Richter M."/>
            <person name="Achstetter T."/>
            <person name="Glockner F.O."/>
            <person name="Harder J."/>
        </authorList>
    </citation>
    <scope>NUCLEOTIDE SEQUENCE [LARGE SCALE GENOMIC DNA]</scope>
    <source>
        <strain evidence="1 2">SM1</strain>
    </source>
</reference>